<accession>A0A6M1LQ99</accession>
<dbReference type="InterPro" id="IPR023753">
    <property type="entry name" value="FAD/NAD-binding_dom"/>
</dbReference>
<dbReference type="AlphaFoldDB" id="A0A6M1LQ99"/>
<dbReference type="InterPro" id="IPR051169">
    <property type="entry name" value="NADH-Q_oxidoreductase"/>
</dbReference>
<evidence type="ECO:0000256" key="3">
    <source>
        <dbReference type="ARBA" id="ARBA00022827"/>
    </source>
</evidence>
<dbReference type="InterPro" id="IPR017584">
    <property type="entry name" value="Pyridine_nucleo_diS_OxRdtase_N"/>
</dbReference>
<dbReference type="SUPFAM" id="SSF51905">
    <property type="entry name" value="FAD/NAD(P)-binding domain"/>
    <property type="match status" value="2"/>
</dbReference>
<evidence type="ECO:0000256" key="1">
    <source>
        <dbReference type="ARBA" id="ARBA00001974"/>
    </source>
</evidence>
<reference evidence="6 7" key="1">
    <citation type="submission" date="2020-02" db="EMBL/GenBank/DDBJ databases">
        <authorList>
            <person name="Kim H.M."/>
            <person name="Jeon C.O."/>
        </authorList>
    </citation>
    <scope>NUCLEOTIDE SEQUENCE [LARGE SCALE GENOMIC DNA]</scope>
    <source>
        <strain evidence="6 7">PeD5</strain>
    </source>
</reference>
<evidence type="ECO:0000259" key="5">
    <source>
        <dbReference type="Pfam" id="PF07992"/>
    </source>
</evidence>
<keyword evidence="3" id="KW-0274">FAD</keyword>
<proteinExistence type="predicted"/>
<evidence type="ECO:0000256" key="2">
    <source>
        <dbReference type="ARBA" id="ARBA00022630"/>
    </source>
</evidence>
<dbReference type="GO" id="GO:0019646">
    <property type="term" value="P:aerobic electron transport chain"/>
    <property type="evidence" value="ECO:0007669"/>
    <property type="project" value="TreeGrafter"/>
</dbReference>
<dbReference type="PANTHER" id="PTHR42913">
    <property type="entry name" value="APOPTOSIS-INDUCING FACTOR 1"/>
    <property type="match status" value="1"/>
</dbReference>
<organism evidence="6 7">
    <name type="scientific">Falsiroseomonas algicola</name>
    <dbReference type="NCBI Taxonomy" id="2716930"/>
    <lineage>
        <taxon>Bacteria</taxon>
        <taxon>Pseudomonadati</taxon>
        <taxon>Pseudomonadota</taxon>
        <taxon>Alphaproteobacteria</taxon>
        <taxon>Acetobacterales</taxon>
        <taxon>Roseomonadaceae</taxon>
        <taxon>Falsiroseomonas</taxon>
    </lineage>
</organism>
<dbReference type="Gene3D" id="3.50.50.100">
    <property type="match status" value="1"/>
</dbReference>
<keyword evidence="2" id="KW-0285">Flavoprotein</keyword>
<dbReference type="Pfam" id="PF07992">
    <property type="entry name" value="Pyr_redox_2"/>
    <property type="match status" value="1"/>
</dbReference>
<keyword evidence="4" id="KW-0560">Oxidoreductase</keyword>
<protein>
    <submittedName>
        <fullName evidence="6">FAD-dependent oxidoreductase</fullName>
    </submittedName>
</protein>
<feature type="domain" description="FAD/NAD(P)-binding" evidence="5">
    <location>
        <begin position="5"/>
        <end position="294"/>
    </location>
</feature>
<evidence type="ECO:0000256" key="4">
    <source>
        <dbReference type="ARBA" id="ARBA00023002"/>
    </source>
</evidence>
<dbReference type="PANTHER" id="PTHR42913:SF9">
    <property type="entry name" value="SLR1591 PROTEIN"/>
    <property type="match status" value="1"/>
</dbReference>
<dbReference type="Proteomes" id="UP000475385">
    <property type="component" value="Unassembled WGS sequence"/>
</dbReference>
<dbReference type="InterPro" id="IPR036188">
    <property type="entry name" value="FAD/NAD-bd_sf"/>
</dbReference>
<evidence type="ECO:0000313" key="6">
    <source>
        <dbReference type="EMBL" id="NGM22149.1"/>
    </source>
</evidence>
<dbReference type="GO" id="GO:0003955">
    <property type="term" value="F:NAD(P)H dehydrogenase (quinone) activity"/>
    <property type="evidence" value="ECO:0007669"/>
    <property type="project" value="TreeGrafter"/>
</dbReference>
<comment type="caution">
    <text evidence="6">The sequence shown here is derived from an EMBL/GenBank/DDBJ whole genome shotgun (WGS) entry which is preliminary data.</text>
</comment>
<name>A0A6M1LQ99_9PROT</name>
<dbReference type="NCBIfam" id="TIGR03169">
    <property type="entry name" value="Nterm_to_SelD"/>
    <property type="match status" value="1"/>
</dbReference>
<dbReference type="RefSeq" id="WP_164696053.1">
    <property type="nucleotide sequence ID" value="NZ_JAAIKB010000008.1"/>
</dbReference>
<dbReference type="EMBL" id="JAAIKB010000008">
    <property type="protein sequence ID" value="NGM22149.1"/>
    <property type="molecule type" value="Genomic_DNA"/>
</dbReference>
<reference evidence="6 7" key="2">
    <citation type="submission" date="2020-03" db="EMBL/GenBank/DDBJ databases">
        <title>Roseomonas stagni sp. nov., isolated from pond water in Japan.</title>
        <authorList>
            <person name="Furuhata K."/>
            <person name="Miyamoto H."/>
            <person name="Goto K."/>
        </authorList>
    </citation>
    <scope>NUCLEOTIDE SEQUENCE [LARGE SCALE GENOMIC DNA]</scope>
    <source>
        <strain evidence="6 7">PeD5</strain>
    </source>
</reference>
<sequence>MQRHLLLVGGGHAHVEVLRQFAAKPLPGWRLTLLTREAMSPYSGMLPGVIAGLYREEQALIDVRALAARAGAEAVIDRATGIDLVAKRVHRAGGESRPFDLLSLDTGATPDTARVPGAAQHALPLKPIDALLPRLRATLDAAPARIGVVGAGAAGVEVALALRARLPASSVTLVAGVAGVLAGFPDKARARVAAALAARHVEIHQGEDVAEVVAEGLVFPRGAPLALDAVLWATGAAAPAWLAETGLERDRAGFLRIDERLRCIGRTDIFAAGDCTSFDPQPLPKAGVYAVRQGPVLAGNLRAAAEGRALRPYRPQEDWLVLLSLGDRRAIGTRNGIVMGGRAAWWLKDWIDRRFMARYQGP</sequence>
<evidence type="ECO:0000313" key="7">
    <source>
        <dbReference type="Proteomes" id="UP000475385"/>
    </source>
</evidence>
<gene>
    <name evidence="6" type="ORF">G3576_19170</name>
</gene>
<comment type="cofactor">
    <cofactor evidence="1">
        <name>FAD</name>
        <dbReference type="ChEBI" id="CHEBI:57692"/>
    </cofactor>
</comment>
<keyword evidence="7" id="KW-1185">Reference proteome</keyword>